<evidence type="ECO:0000259" key="1">
    <source>
        <dbReference type="Pfam" id="PF13632"/>
    </source>
</evidence>
<name>A0A0G1XLK8_9BACT</name>
<accession>A0A0G1XLK8</accession>
<dbReference type="InterPro" id="IPR029044">
    <property type="entry name" value="Nucleotide-diphossugar_trans"/>
</dbReference>
<dbReference type="Proteomes" id="UP000034711">
    <property type="component" value="Unassembled WGS sequence"/>
</dbReference>
<dbReference type="Gene3D" id="3.90.550.10">
    <property type="entry name" value="Spore Coat Polysaccharide Biosynthesis Protein SpsA, Chain A"/>
    <property type="match status" value="1"/>
</dbReference>
<dbReference type="EMBL" id="LCRI01000034">
    <property type="protein sequence ID" value="KKW32143.1"/>
    <property type="molecule type" value="Genomic_DNA"/>
</dbReference>
<organism evidence="2 3">
    <name type="scientific">Candidatus Uhrbacteria bacterium GW2011_GWA2_53_10</name>
    <dbReference type="NCBI Taxonomy" id="1618980"/>
    <lineage>
        <taxon>Bacteria</taxon>
        <taxon>Candidatus Uhriibacteriota</taxon>
    </lineage>
</organism>
<dbReference type="AlphaFoldDB" id="A0A0G1XLK8"/>
<evidence type="ECO:0000313" key="2">
    <source>
        <dbReference type="EMBL" id="KKW32143.1"/>
    </source>
</evidence>
<dbReference type="Pfam" id="PF13632">
    <property type="entry name" value="Glyco_trans_2_3"/>
    <property type="match status" value="1"/>
</dbReference>
<feature type="domain" description="Glycosyltransferase 2-like" evidence="1">
    <location>
        <begin position="158"/>
        <end position="314"/>
    </location>
</feature>
<reference evidence="2 3" key="1">
    <citation type="journal article" date="2015" name="Nature">
        <title>rRNA introns, odd ribosomes, and small enigmatic genomes across a large radiation of phyla.</title>
        <authorList>
            <person name="Brown C.T."/>
            <person name="Hug L.A."/>
            <person name="Thomas B.C."/>
            <person name="Sharon I."/>
            <person name="Castelle C.J."/>
            <person name="Singh A."/>
            <person name="Wilkins M.J."/>
            <person name="Williams K.H."/>
            <person name="Banfield J.F."/>
        </authorList>
    </citation>
    <scope>NUCLEOTIDE SEQUENCE [LARGE SCALE GENOMIC DNA]</scope>
</reference>
<sequence>MSLLLVYFWLFAALLIGKSIYGASFMFKVRRFLGTPCRGDLEESARFVLFVPLLHEAGIVSELVEHFTALIKRDSTATLVFVTTEREFNDGSTEQNTVTSILSYLRSLDSSARERIVHIHYPRVNKTLAEQLNYALELFSNSLPVCDQERTFYGFYNADSRTKPEVLECIRHMLNQFPERVIFQQSSAFFKNSITFKGPVGWMLCANALRQTRWTFLHEIPRYIKNKMGNISLVHVVTHGLFIRADVLKKVGYFPTDGFGEDLYLGFILRGLGYIVHPIPVLENSDSPSTLGAMFRQKYVWFWGPLGYAYYWNRFRKRFPKEWHQKRLLILGTGFLGVLDALNSAYLAGKHRRICGFSLEI</sequence>
<comment type="caution">
    <text evidence="2">The sequence shown here is derived from an EMBL/GenBank/DDBJ whole genome shotgun (WGS) entry which is preliminary data.</text>
</comment>
<dbReference type="SUPFAM" id="SSF53448">
    <property type="entry name" value="Nucleotide-diphospho-sugar transferases"/>
    <property type="match status" value="1"/>
</dbReference>
<proteinExistence type="predicted"/>
<protein>
    <recommendedName>
        <fullName evidence="1">Glycosyltransferase 2-like domain-containing protein</fullName>
    </recommendedName>
</protein>
<evidence type="ECO:0000313" key="3">
    <source>
        <dbReference type="Proteomes" id="UP000034711"/>
    </source>
</evidence>
<gene>
    <name evidence="2" type="ORF">UY77_C0034G0018</name>
</gene>
<dbReference type="InterPro" id="IPR001173">
    <property type="entry name" value="Glyco_trans_2-like"/>
</dbReference>